<evidence type="ECO:0000313" key="2">
    <source>
        <dbReference type="Proteomes" id="UP000269154"/>
    </source>
</evidence>
<dbReference type="SUPFAM" id="SSF52980">
    <property type="entry name" value="Restriction endonuclease-like"/>
    <property type="match status" value="1"/>
</dbReference>
<keyword evidence="2" id="KW-1185">Reference proteome</keyword>
<dbReference type="EMBL" id="RCBY01000079">
    <property type="protein sequence ID" value="RQH42181.1"/>
    <property type="molecule type" value="Genomic_DNA"/>
</dbReference>
<proteinExistence type="predicted"/>
<dbReference type="Pfam" id="PF08814">
    <property type="entry name" value="XisH"/>
    <property type="match status" value="1"/>
</dbReference>
<dbReference type="GO" id="GO:0003676">
    <property type="term" value="F:nucleic acid binding"/>
    <property type="evidence" value="ECO:0007669"/>
    <property type="project" value="InterPro"/>
</dbReference>
<protein>
    <submittedName>
        <fullName evidence="1">Uncharacterized protein</fullName>
    </submittedName>
</protein>
<comment type="caution">
    <text evidence="1">The sequence shown here is derived from an EMBL/GenBank/DDBJ whole genome shotgun (WGS) entry which is preliminary data.</text>
</comment>
<dbReference type="RefSeq" id="WP_124145472.1">
    <property type="nucleotide sequence ID" value="NZ_CAWOKI010000089.1"/>
</dbReference>
<dbReference type="Gene3D" id="3.40.1350.10">
    <property type="match status" value="1"/>
</dbReference>
<reference evidence="1 2" key="1">
    <citation type="journal article" date="2018" name="ACS Chem. Biol.">
        <title>Ketoreductase domain dysfunction expands chemodiversity: malyngamide biosynthesis in the cyanobacterium Okeania hirsuta.</title>
        <authorList>
            <person name="Moss N.A."/>
            <person name="Leao T."/>
            <person name="Rankin M."/>
            <person name="McCullough T.M."/>
            <person name="Qu P."/>
            <person name="Korobeynikov A."/>
            <person name="Smith J.L."/>
            <person name="Gerwick L."/>
            <person name="Gerwick W.H."/>
        </authorList>
    </citation>
    <scope>NUCLEOTIDE SEQUENCE [LARGE SCALE GENOMIC DNA]</scope>
    <source>
        <strain evidence="1 2">PAB10Feb10-1</strain>
    </source>
</reference>
<dbReference type="AlphaFoldDB" id="A0A3N6P9I7"/>
<dbReference type="Proteomes" id="UP000269154">
    <property type="component" value="Unassembled WGS sequence"/>
</dbReference>
<dbReference type="InterPro" id="IPR011335">
    <property type="entry name" value="Restrct_endonuc-II-like"/>
</dbReference>
<name>A0A3N6P9I7_9CYAN</name>
<dbReference type="InterPro" id="IPR014919">
    <property type="entry name" value="XisH"/>
</dbReference>
<sequence length="71" mass="8047">MPARDAYHNNLINALVKDNWSITDDPYVIKWGPISVISYQLSVSLALSIGIERLKLIFFIPLKGETLDLVF</sequence>
<gene>
    <name evidence="1" type="ORF">D5R40_15345</name>
</gene>
<accession>A0A3N6P9I7</accession>
<evidence type="ECO:0000313" key="1">
    <source>
        <dbReference type="EMBL" id="RQH42181.1"/>
    </source>
</evidence>
<dbReference type="InterPro" id="IPR011856">
    <property type="entry name" value="tRNA_endonuc-like_dom_sf"/>
</dbReference>
<organism evidence="1 2">
    <name type="scientific">Okeania hirsuta</name>
    <dbReference type="NCBI Taxonomy" id="1458930"/>
    <lineage>
        <taxon>Bacteria</taxon>
        <taxon>Bacillati</taxon>
        <taxon>Cyanobacteriota</taxon>
        <taxon>Cyanophyceae</taxon>
        <taxon>Oscillatoriophycideae</taxon>
        <taxon>Oscillatoriales</taxon>
        <taxon>Microcoleaceae</taxon>
        <taxon>Okeania</taxon>
    </lineage>
</organism>